<proteinExistence type="predicted"/>
<organism evidence="2 3">
    <name type="scientific">Trueperella bernardiae</name>
    <dbReference type="NCBI Taxonomy" id="59561"/>
    <lineage>
        <taxon>Bacteria</taxon>
        <taxon>Bacillati</taxon>
        <taxon>Actinomycetota</taxon>
        <taxon>Actinomycetes</taxon>
        <taxon>Actinomycetales</taxon>
        <taxon>Actinomycetaceae</taxon>
        <taxon>Trueperella</taxon>
    </lineage>
</organism>
<comment type="caution">
    <text evidence="2">The sequence shown here is derived from an EMBL/GenBank/DDBJ whole genome shotgun (WGS) entry which is preliminary data.</text>
</comment>
<name>A0AAW6ZKE2_9ACTO</name>
<dbReference type="EMBL" id="JASPDQ010000014">
    <property type="protein sequence ID" value="MDK8602105.1"/>
    <property type="molecule type" value="Genomic_DNA"/>
</dbReference>
<dbReference type="Proteomes" id="UP001225576">
    <property type="component" value="Unassembled WGS sequence"/>
</dbReference>
<accession>A0AAW6ZKE2</accession>
<feature type="region of interest" description="Disordered" evidence="1">
    <location>
        <begin position="397"/>
        <end position="444"/>
    </location>
</feature>
<evidence type="ECO:0000256" key="1">
    <source>
        <dbReference type="SAM" id="MobiDB-lite"/>
    </source>
</evidence>
<dbReference type="AlphaFoldDB" id="A0AAW6ZKE2"/>
<protein>
    <submittedName>
        <fullName evidence="2">Phage portal protein</fullName>
    </submittedName>
</protein>
<evidence type="ECO:0000313" key="3">
    <source>
        <dbReference type="Proteomes" id="UP001225576"/>
    </source>
</evidence>
<dbReference type="Pfam" id="PF05133">
    <property type="entry name" value="SPP1_portal"/>
    <property type="match status" value="1"/>
</dbReference>
<gene>
    <name evidence="2" type="ORF">QP858_06515</name>
</gene>
<reference evidence="2" key="1">
    <citation type="submission" date="2023-05" db="EMBL/GenBank/DDBJ databases">
        <title>Genomic Catalog of Human Bladder Bacteria.</title>
        <authorList>
            <person name="Du J."/>
        </authorList>
    </citation>
    <scope>NUCLEOTIDE SEQUENCE</scope>
    <source>
        <strain evidence="2">UMB1304A</strain>
    </source>
</reference>
<evidence type="ECO:0000313" key="2">
    <source>
        <dbReference type="EMBL" id="MDK8602105.1"/>
    </source>
</evidence>
<feature type="compositionally biased region" description="Basic and acidic residues" evidence="1">
    <location>
        <begin position="407"/>
        <end position="416"/>
    </location>
</feature>
<sequence>MSFESLLGVANGSAVNSELDSAYDGTRRVGMMGLNVSPKMRALEVQVNWPRLTVDTMSEVLTVEGFESASLADNVLDSLKDTWNRENMTALSHLAHTEAMVQGEAFILVGQREDGSIRTTLHAKSGIAVVDDADGRTAEAVVAYAVPNDSGGTTNRAAYYTAERIEVFQEINGRWGRVSSRPGVGVVPVIPVRNALRVTDIGGRSEIDLVKNLGDAASRAMTMLQVAMELLAIPQRWIAGVDTGKLRNQHGVAPTMEQLYLGSYMFAPESDARMGQFSGADLSQIIAVIKTCAEQVSALTGIPPSMLGLITTGNPNSAEAMRAAKERLISRGEFKQAIFGDVWEQWARVVLAFEGQSEVQRLVLNTVWRDIAVSSVSAQAANLLQAHAQGIVTARTARDGLQLTPEQKQRENRNDGLADEVGAPGPLLGVDEGTVPVPDGLVVG</sequence>
<dbReference type="RefSeq" id="WP_285321498.1">
    <property type="nucleotide sequence ID" value="NZ_JASPDQ010000014.1"/>
</dbReference>
<dbReference type="InterPro" id="IPR021145">
    <property type="entry name" value="Portal_protein_SPP1_Gp6-like"/>
</dbReference>